<proteinExistence type="predicted"/>
<evidence type="ECO:0000313" key="5">
    <source>
        <dbReference type="Proteomes" id="UP000620139"/>
    </source>
</evidence>
<dbReference type="Gene3D" id="3.40.50.2300">
    <property type="match status" value="1"/>
</dbReference>
<evidence type="ECO:0000313" key="4">
    <source>
        <dbReference type="EMBL" id="MBH9552542.1"/>
    </source>
</evidence>
<dbReference type="PANTHER" id="PTHR44591:SF3">
    <property type="entry name" value="RESPONSE REGULATORY DOMAIN-CONTAINING PROTEIN"/>
    <property type="match status" value="1"/>
</dbReference>
<keyword evidence="1 2" id="KW-0597">Phosphoprotein</keyword>
<protein>
    <submittedName>
        <fullName evidence="4">Response regulator</fullName>
    </submittedName>
</protein>
<dbReference type="GO" id="GO:0000160">
    <property type="term" value="P:phosphorelay signal transduction system"/>
    <property type="evidence" value="ECO:0007669"/>
    <property type="project" value="InterPro"/>
</dbReference>
<accession>A0A931NCZ2</accession>
<gene>
    <name evidence="4" type="ORF">I7X43_06705</name>
</gene>
<dbReference type="PANTHER" id="PTHR44591">
    <property type="entry name" value="STRESS RESPONSE REGULATOR PROTEIN 1"/>
    <property type="match status" value="1"/>
</dbReference>
<dbReference type="InterPro" id="IPR001789">
    <property type="entry name" value="Sig_transdc_resp-reg_receiver"/>
</dbReference>
<dbReference type="InterPro" id="IPR050595">
    <property type="entry name" value="Bact_response_regulator"/>
</dbReference>
<dbReference type="Pfam" id="PF00072">
    <property type="entry name" value="Response_reg"/>
    <property type="match status" value="1"/>
</dbReference>
<dbReference type="Proteomes" id="UP000620139">
    <property type="component" value="Unassembled WGS sequence"/>
</dbReference>
<dbReference type="SMART" id="SM00448">
    <property type="entry name" value="REC"/>
    <property type="match status" value="1"/>
</dbReference>
<dbReference type="PROSITE" id="PS50110">
    <property type="entry name" value="RESPONSE_REGULATORY"/>
    <property type="match status" value="1"/>
</dbReference>
<evidence type="ECO:0000256" key="2">
    <source>
        <dbReference type="PROSITE-ProRule" id="PRU00169"/>
    </source>
</evidence>
<evidence type="ECO:0000256" key="1">
    <source>
        <dbReference type="ARBA" id="ARBA00022553"/>
    </source>
</evidence>
<dbReference type="SUPFAM" id="SSF52172">
    <property type="entry name" value="CheY-like"/>
    <property type="match status" value="1"/>
</dbReference>
<dbReference type="AlphaFoldDB" id="A0A931NCZ2"/>
<organism evidence="4 5">
    <name type="scientific">Inhella gelatinilytica</name>
    <dbReference type="NCBI Taxonomy" id="2795030"/>
    <lineage>
        <taxon>Bacteria</taxon>
        <taxon>Pseudomonadati</taxon>
        <taxon>Pseudomonadota</taxon>
        <taxon>Betaproteobacteria</taxon>
        <taxon>Burkholderiales</taxon>
        <taxon>Sphaerotilaceae</taxon>
        <taxon>Inhella</taxon>
    </lineage>
</organism>
<name>A0A931NCZ2_9BURK</name>
<reference evidence="4" key="1">
    <citation type="submission" date="2020-12" db="EMBL/GenBank/DDBJ databases">
        <title>The genome sequence of Inhella sp. 4Y17.</title>
        <authorList>
            <person name="Liu Y."/>
        </authorList>
    </citation>
    <scope>NUCLEOTIDE SEQUENCE</scope>
    <source>
        <strain evidence="4">4Y10</strain>
    </source>
</reference>
<comment type="caution">
    <text evidence="4">The sequence shown here is derived from an EMBL/GenBank/DDBJ whole genome shotgun (WGS) entry which is preliminary data.</text>
</comment>
<evidence type="ECO:0000259" key="3">
    <source>
        <dbReference type="PROSITE" id="PS50110"/>
    </source>
</evidence>
<dbReference type="RefSeq" id="WP_198100145.1">
    <property type="nucleotide sequence ID" value="NZ_JAEDAL010000002.1"/>
</dbReference>
<feature type="modified residue" description="4-aspartylphosphate" evidence="2">
    <location>
        <position position="55"/>
    </location>
</feature>
<dbReference type="InterPro" id="IPR011006">
    <property type="entry name" value="CheY-like_superfamily"/>
</dbReference>
<dbReference type="EMBL" id="JAEDAL010000002">
    <property type="protein sequence ID" value="MBH9552542.1"/>
    <property type="molecule type" value="Genomic_DNA"/>
</dbReference>
<feature type="domain" description="Response regulatory" evidence="3">
    <location>
        <begin position="4"/>
        <end position="119"/>
    </location>
</feature>
<keyword evidence="5" id="KW-1185">Reference proteome</keyword>
<sequence length="120" mass="12695">MVMRILIADDSKVSRTVIAGLIRNRLPDVEILEAGDGASALEHASTSTPDLAVLDINMPGITGLEVAERLRAAGSPIKMAILTANVQEATRAKADALGVPLFRKPAKSEVIDDILKLLTP</sequence>